<dbReference type="GO" id="GO:0007165">
    <property type="term" value="P:signal transduction"/>
    <property type="evidence" value="ECO:0007669"/>
    <property type="project" value="UniProtKB-KW"/>
</dbReference>
<dbReference type="GO" id="GO:0006935">
    <property type="term" value="P:chemotaxis"/>
    <property type="evidence" value="ECO:0007669"/>
    <property type="project" value="InterPro"/>
</dbReference>
<dbReference type="InterPro" id="IPR024478">
    <property type="entry name" value="HlyB_4HB_MCP"/>
</dbReference>
<dbReference type="AlphaFoldDB" id="A0A1E7WSL7"/>
<dbReference type="RefSeq" id="WP_070247676.1">
    <property type="nucleotide sequence ID" value="NZ_LROM01000076.1"/>
</dbReference>
<dbReference type="OrthoDB" id="9177860at2"/>
<comment type="subcellular location">
    <subcellularLocation>
        <location evidence="1">Membrane</location>
    </subcellularLocation>
</comment>
<feature type="compositionally biased region" description="Low complexity" evidence="5">
    <location>
        <begin position="300"/>
        <end position="309"/>
    </location>
</feature>
<dbReference type="Pfam" id="PF00015">
    <property type="entry name" value="MCPsignal"/>
    <property type="match status" value="1"/>
</dbReference>
<dbReference type="PROSITE" id="PS50111">
    <property type="entry name" value="CHEMOTAXIS_TRANSDUC_2"/>
    <property type="match status" value="1"/>
</dbReference>
<keyword evidence="2" id="KW-0488">Methylation</keyword>
<feature type="transmembrane region" description="Helical" evidence="6">
    <location>
        <begin position="194"/>
        <end position="213"/>
    </location>
</feature>
<protein>
    <submittedName>
        <fullName evidence="8">Methyl-accepting chemotaxis protein I</fullName>
    </submittedName>
</protein>
<evidence type="ECO:0000313" key="8">
    <source>
        <dbReference type="EMBL" id="OFA02491.1"/>
    </source>
</evidence>
<dbReference type="PANTHER" id="PTHR43531:SF14">
    <property type="entry name" value="METHYL-ACCEPTING CHEMOTAXIS PROTEIN I-RELATED"/>
    <property type="match status" value="1"/>
</dbReference>
<comment type="caution">
    <text evidence="8">The sequence shown here is derived from an EMBL/GenBank/DDBJ whole genome shotgun (WGS) entry which is preliminary data.</text>
</comment>
<evidence type="ECO:0000259" key="7">
    <source>
        <dbReference type="PROSITE" id="PS50111"/>
    </source>
</evidence>
<gene>
    <name evidence="8" type="primary">tsr_2</name>
    <name evidence="8" type="ORF">DUPY_19760</name>
</gene>
<dbReference type="Gene3D" id="1.10.287.950">
    <property type="entry name" value="Methyl-accepting chemotaxis protein"/>
    <property type="match status" value="1"/>
</dbReference>
<evidence type="ECO:0000256" key="1">
    <source>
        <dbReference type="ARBA" id="ARBA00004370"/>
    </source>
</evidence>
<keyword evidence="4" id="KW-0807">Transducer</keyword>
<dbReference type="SMART" id="SM00283">
    <property type="entry name" value="MA"/>
    <property type="match status" value="1"/>
</dbReference>
<keyword evidence="9" id="KW-1185">Reference proteome</keyword>
<dbReference type="GO" id="GO:0004888">
    <property type="term" value="F:transmembrane signaling receptor activity"/>
    <property type="evidence" value="ECO:0007669"/>
    <property type="project" value="InterPro"/>
</dbReference>
<evidence type="ECO:0000256" key="4">
    <source>
        <dbReference type="PROSITE-ProRule" id="PRU00284"/>
    </source>
</evidence>
<feature type="compositionally biased region" description="Basic and acidic residues" evidence="5">
    <location>
        <begin position="289"/>
        <end position="298"/>
    </location>
</feature>
<dbReference type="InterPro" id="IPR051310">
    <property type="entry name" value="MCP_chemotaxis"/>
</dbReference>
<dbReference type="GO" id="GO:0005886">
    <property type="term" value="C:plasma membrane"/>
    <property type="evidence" value="ECO:0007669"/>
    <property type="project" value="TreeGrafter"/>
</dbReference>
<comment type="similarity">
    <text evidence="3">Belongs to the methyl-accepting chemotaxis (MCP) protein family.</text>
</comment>
<evidence type="ECO:0000256" key="6">
    <source>
        <dbReference type="SAM" id="Phobius"/>
    </source>
</evidence>
<reference evidence="9" key="1">
    <citation type="journal article" date="2016" name="Front. Microbiol.">
        <title>Molecular Keys to the Janthinobacterium and Duganella spp. Interaction with the Plant Pathogen Fusarium graminearum.</title>
        <authorList>
            <person name="Haack F.S."/>
            <person name="Poehlein A."/>
            <person name="Kroger C."/>
            <person name="Voigt C.A."/>
            <person name="Piepenbring M."/>
            <person name="Bode H.B."/>
            <person name="Daniel R."/>
            <person name="Schafer W."/>
            <person name="Streit W.R."/>
        </authorList>
    </citation>
    <scope>NUCLEOTIDE SEQUENCE [LARGE SCALE GENOMIC DNA]</scope>
    <source>
        <strain evidence="9">T54</strain>
    </source>
</reference>
<dbReference type="CDD" id="cd19411">
    <property type="entry name" value="MCP2201-like_sensor"/>
    <property type="match status" value="1"/>
</dbReference>
<dbReference type="Proteomes" id="UP000175989">
    <property type="component" value="Unassembled WGS sequence"/>
</dbReference>
<dbReference type="PRINTS" id="PR00260">
    <property type="entry name" value="CHEMTRNSDUCR"/>
</dbReference>
<keyword evidence="6" id="KW-0472">Membrane</keyword>
<keyword evidence="6" id="KW-1133">Transmembrane helix</keyword>
<evidence type="ECO:0000256" key="5">
    <source>
        <dbReference type="SAM" id="MobiDB-lite"/>
    </source>
</evidence>
<dbReference type="Pfam" id="PF12729">
    <property type="entry name" value="4HB_MCP_1"/>
    <property type="match status" value="1"/>
</dbReference>
<dbReference type="SUPFAM" id="SSF58104">
    <property type="entry name" value="Methyl-accepting chemotaxis protein (MCP) signaling domain"/>
    <property type="match status" value="1"/>
</dbReference>
<feature type="region of interest" description="Disordered" evidence="5">
    <location>
        <begin position="289"/>
        <end position="309"/>
    </location>
</feature>
<organism evidence="8 9">
    <name type="scientific">Duganella phyllosphaerae</name>
    <dbReference type="NCBI Taxonomy" id="762836"/>
    <lineage>
        <taxon>Bacteria</taxon>
        <taxon>Pseudomonadati</taxon>
        <taxon>Pseudomonadota</taxon>
        <taxon>Betaproteobacteria</taxon>
        <taxon>Burkholderiales</taxon>
        <taxon>Oxalobacteraceae</taxon>
        <taxon>Telluria group</taxon>
        <taxon>Duganella</taxon>
    </lineage>
</organism>
<dbReference type="PANTHER" id="PTHR43531">
    <property type="entry name" value="PROTEIN ICFG"/>
    <property type="match status" value="1"/>
</dbReference>
<dbReference type="EMBL" id="LROM01000076">
    <property type="protein sequence ID" value="OFA02491.1"/>
    <property type="molecule type" value="Genomic_DNA"/>
</dbReference>
<dbReference type="InterPro" id="IPR004090">
    <property type="entry name" value="Chemotax_Me-accpt_rcpt"/>
</dbReference>
<feature type="domain" description="Methyl-accepting transducer" evidence="7">
    <location>
        <begin position="274"/>
        <end position="503"/>
    </location>
</feature>
<dbReference type="InterPro" id="IPR047347">
    <property type="entry name" value="YvaQ-like_sensor"/>
</dbReference>
<evidence type="ECO:0000256" key="3">
    <source>
        <dbReference type="ARBA" id="ARBA00029447"/>
    </source>
</evidence>
<accession>A0A1E7WSL7</accession>
<dbReference type="InterPro" id="IPR004089">
    <property type="entry name" value="MCPsignal_dom"/>
</dbReference>
<evidence type="ECO:0000313" key="9">
    <source>
        <dbReference type="Proteomes" id="UP000175989"/>
    </source>
</evidence>
<dbReference type="CDD" id="cd11386">
    <property type="entry name" value="MCP_signal"/>
    <property type="match status" value="1"/>
</dbReference>
<sequence length="518" mass="55134">MKFSLKQRLVAGFALVTVLLAMVAAAGLYGMHQLNRNIDQILDYNNPKMKLAGDLRASILDRAIAARNVAMFTDPREMGIEVERIRKQEREYQKSYAELGELLDNEQATSAEEKQLFANMKTLEAAVLPHFQRLIQLGLDNQVEEAARLIMHDLRPSQRAWIAGATALMAVETRINEEAGAAADASNDAARNTILVLALVALAASVAVAFGIIRSILAQLGGDPTEAQLVARQIAAGNLAMPVVSQHGGDDSLMASLEAMRAQLNLMVVEIKGSANLIASAAAEIADGNHDLSQRTEEQASSLEETASSMEEMTSTIRNNSDNAVQGRAVADSAATVAGTGLAVVDRVVDTMRQIAQGSSQMTDIITTIEGIAFQTNILALNAAVEAARAGEQGRGFAVVATEVRNLAQRSALSAQEIRTLIMTSVGHIGVGEQAVHEAGDTMTAIVGSVERVRDIMGEIVNASREQSAGIEQINTAITEMDQVTQQNAALVEEASAGAQSLAELAQQLRGTVARFQL</sequence>
<proteinExistence type="inferred from homology"/>
<keyword evidence="6" id="KW-0812">Transmembrane</keyword>
<evidence type="ECO:0000256" key="2">
    <source>
        <dbReference type="ARBA" id="ARBA00022481"/>
    </source>
</evidence>
<name>A0A1E7WSL7_9BURK</name>
<dbReference type="FunFam" id="1.10.287.950:FF:000001">
    <property type="entry name" value="Methyl-accepting chemotaxis sensory transducer"/>
    <property type="match status" value="1"/>
</dbReference>